<reference evidence="2" key="1">
    <citation type="submission" date="2021-10" db="EMBL/GenBank/DDBJ databases">
        <title>Tropical sea cucumber genome reveals ecological adaptation and Cuvierian tubules defense mechanism.</title>
        <authorList>
            <person name="Chen T."/>
        </authorList>
    </citation>
    <scope>NUCLEOTIDE SEQUENCE</scope>
    <source>
        <strain evidence="2">Nanhai2018</strain>
        <tissue evidence="2">Muscle</tissue>
    </source>
</reference>
<evidence type="ECO:0000256" key="1">
    <source>
        <dbReference type="SAM" id="SignalP"/>
    </source>
</evidence>
<dbReference type="EMBL" id="JAIZAY010000002">
    <property type="protein sequence ID" value="KAJ8046983.1"/>
    <property type="molecule type" value="Genomic_DNA"/>
</dbReference>
<feature type="signal peptide" evidence="1">
    <location>
        <begin position="1"/>
        <end position="22"/>
    </location>
</feature>
<evidence type="ECO:0000313" key="3">
    <source>
        <dbReference type="Proteomes" id="UP001152320"/>
    </source>
</evidence>
<dbReference type="AlphaFoldDB" id="A0A9Q1CKN0"/>
<dbReference type="SUPFAM" id="SSF48726">
    <property type="entry name" value="Immunoglobulin"/>
    <property type="match status" value="2"/>
</dbReference>
<keyword evidence="3" id="KW-1185">Reference proteome</keyword>
<dbReference type="InterPro" id="IPR036179">
    <property type="entry name" value="Ig-like_dom_sf"/>
</dbReference>
<evidence type="ECO:0000313" key="2">
    <source>
        <dbReference type="EMBL" id="KAJ8046983.1"/>
    </source>
</evidence>
<dbReference type="Gene3D" id="2.60.40.10">
    <property type="entry name" value="Immunoglobulins"/>
    <property type="match status" value="2"/>
</dbReference>
<gene>
    <name evidence="2" type="ORF">HOLleu_05847</name>
</gene>
<proteinExistence type="predicted"/>
<sequence>MVTSFGKCVLFCIALLISQSGTNVVTKTQTVSIGDVASLECPFDISDLLIVQWSHTVKEIMIHNILSAITNKVGKYTSRYRNESNSAILEFTVNSTEDVGNYQCVVYSHTATKKTIVWLELDLQREGRVTNSGEVLASMGEDTHLAWKWQLLTSPSTVVWQHNHELLVHHVSKISEKTVGKYTSRVVGNGTMMVLEISAVDLNDAGIHSCFSYLRSGAGLRNTWVLQVEGTCL</sequence>
<feature type="chain" id="PRO_5040395416" description="Ig-like domain-containing protein" evidence="1">
    <location>
        <begin position="23"/>
        <end position="233"/>
    </location>
</feature>
<name>A0A9Q1CKN0_HOLLE</name>
<protein>
    <recommendedName>
        <fullName evidence="4">Ig-like domain-containing protein</fullName>
    </recommendedName>
</protein>
<evidence type="ECO:0008006" key="4">
    <source>
        <dbReference type="Google" id="ProtNLM"/>
    </source>
</evidence>
<dbReference type="InterPro" id="IPR013783">
    <property type="entry name" value="Ig-like_fold"/>
</dbReference>
<accession>A0A9Q1CKN0</accession>
<dbReference type="Proteomes" id="UP001152320">
    <property type="component" value="Chromosome 2"/>
</dbReference>
<organism evidence="2 3">
    <name type="scientific">Holothuria leucospilota</name>
    <name type="common">Black long sea cucumber</name>
    <name type="synonym">Mertensiothuria leucospilota</name>
    <dbReference type="NCBI Taxonomy" id="206669"/>
    <lineage>
        <taxon>Eukaryota</taxon>
        <taxon>Metazoa</taxon>
        <taxon>Echinodermata</taxon>
        <taxon>Eleutherozoa</taxon>
        <taxon>Echinozoa</taxon>
        <taxon>Holothuroidea</taxon>
        <taxon>Aspidochirotacea</taxon>
        <taxon>Aspidochirotida</taxon>
        <taxon>Holothuriidae</taxon>
        <taxon>Holothuria</taxon>
    </lineage>
</organism>
<keyword evidence="1" id="KW-0732">Signal</keyword>
<comment type="caution">
    <text evidence="2">The sequence shown here is derived from an EMBL/GenBank/DDBJ whole genome shotgun (WGS) entry which is preliminary data.</text>
</comment>